<accession>A0A0A9HBB0</accession>
<reference evidence="1" key="2">
    <citation type="journal article" date="2015" name="Data Brief">
        <title>Shoot transcriptome of the giant reed, Arundo donax.</title>
        <authorList>
            <person name="Barrero R.A."/>
            <person name="Guerrero F.D."/>
            <person name="Moolhuijzen P."/>
            <person name="Goolsby J.A."/>
            <person name="Tidwell J."/>
            <person name="Bellgard S.E."/>
            <person name="Bellgard M.I."/>
        </authorList>
    </citation>
    <scope>NUCLEOTIDE SEQUENCE</scope>
    <source>
        <tissue evidence="1">Shoot tissue taken approximately 20 cm above the soil surface</tissue>
    </source>
</reference>
<evidence type="ECO:0000313" key="1">
    <source>
        <dbReference type="EMBL" id="JAE30193.1"/>
    </source>
</evidence>
<name>A0A0A9HBB0_ARUDO</name>
<sequence length="27" mass="3103">MRFVFFVPPTSCLVQILQGDRGHHTLC</sequence>
<dbReference type="EMBL" id="GBRH01167703">
    <property type="protein sequence ID" value="JAE30193.1"/>
    <property type="molecule type" value="Transcribed_RNA"/>
</dbReference>
<protein>
    <submittedName>
        <fullName evidence="1">Uncharacterized protein</fullName>
    </submittedName>
</protein>
<reference evidence="1" key="1">
    <citation type="submission" date="2014-09" db="EMBL/GenBank/DDBJ databases">
        <authorList>
            <person name="Magalhaes I.L.F."/>
            <person name="Oliveira U."/>
            <person name="Santos F.R."/>
            <person name="Vidigal T.H.D.A."/>
            <person name="Brescovit A.D."/>
            <person name="Santos A.J."/>
        </authorList>
    </citation>
    <scope>NUCLEOTIDE SEQUENCE</scope>
    <source>
        <tissue evidence="1">Shoot tissue taken approximately 20 cm above the soil surface</tissue>
    </source>
</reference>
<proteinExistence type="predicted"/>
<organism evidence="1">
    <name type="scientific">Arundo donax</name>
    <name type="common">Giant reed</name>
    <name type="synonym">Donax arundinaceus</name>
    <dbReference type="NCBI Taxonomy" id="35708"/>
    <lineage>
        <taxon>Eukaryota</taxon>
        <taxon>Viridiplantae</taxon>
        <taxon>Streptophyta</taxon>
        <taxon>Embryophyta</taxon>
        <taxon>Tracheophyta</taxon>
        <taxon>Spermatophyta</taxon>
        <taxon>Magnoliopsida</taxon>
        <taxon>Liliopsida</taxon>
        <taxon>Poales</taxon>
        <taxon>Poaceae</taxon>
        <taxon>PACMAD clade</taxon>
        <taxon>Arundinoideae</taxon>
        <taxon>Arundineae</taxon>
        <taxon>Arundo</taxon>
    </lineage>
</organism>
<dbReference type="AlphaFoldDB" id="A0A0A9HBB0"/>